<dbReference type="PROSITE" id="PS50142">
    <property type="entry name" value="RNASE_3_2"/>
    <property type="match status" value="1"/>
</dbReference>
<dbReference type="SMART" id="SM00358">
    <property type="entry name" value="DSRM"/>
    <property type="match status" value="1"/>
</dbReference>
<dbReference type="Gene3D" id="3.30.160.20">
    <property type="match status" value="1"/>
</dbReference>
<keyword evidence="8" id="KW-0699">rRNA-binding</keyword>
<evidence type="ECO:0000259" key="9">
    <source>
        <dbReference type="PROSITE" id="PS50137"/>
    </source>
</evidence>
<reference evidence="11 12" key="1">
    <citation type="submission" date="2023-09" db="EMBL/GenBank/DDBJ databases">
        <authorList>
            <person name="Rey-Velasco X."/>
        </authorList>
    </citation>
    <scope>NUCLEOTIDE SEQUENCE [LARGE SCALE GENOMIC DNA]</scope>
    <source>
        <strain evidence="11 12">W345</strain>
    </source>
</reference>
<keyword evidence="5 8" id="KW-0255">Endonuclease</keyword>
<dbReference type="SMART" id="SM00535">
    <property type="entry name" value="RIBOc"/>
    <property type="match status" value="1"/>
</dbReference>
<evidence type="ECO:0000256" key="7">
    <source>
        <dbReference type="ARBA" id="ARBA00022884"/>
    </source>
</evidence>
<dbReference type="Pfam" id="PF00035">
    <property type="entry name" value="dsrm"/>
    <property type="match status" value="1"/>
</dbReference>
<gene>
    <name evidence="8 11" type="primary">rnc</name>
    <name evidence="11" type="ORF">RM530_13835</name>
</gene>
<feature type="active site" evidence="8">
    <location>
        <position position="114"/>
    </location>
</feature>
<evidence type="ECO:0000313" key="12">
    <source>
        <dbReference type="Proteomes" id="UP001254608"/>
    </source>
</evidence>
<dbReference type="InterPro" id="IPR011907">
    <property type="entry name" value="RNase_III"/>
</dbReference>
<organism evidence="11 12">
    <name type="scientific">Banduia mediterranea</name>
    <dbReference type="NCBI Taxonomy" id="3075609"/>
    <lineage>
        <taxon>Bacteria</taxon>
        <taxon>Pseudomonadati</taxon>
        <taxon>Pseudomonadota</taxon>
        <taxon>Gammaproteobacteria</taxon>
        <taxon>Nevskiales</taxon>
        <taxon>Algiphilaceae</taxon>
        <taxon>Banduia</taxon>
    </lineage>
</organism>
<keyword evidence="3 8" id="KW-0507">mRNA processing</keyword>
<comment type="similarity">
    <text evidence="2">Belongs to the ribonuclease III family.</text>
</comment>
<keyword evidence="8" id="KW-0698">rRNA processing</keyword>
<comment type="subcellular location">
    <subcellularLocation>
        <location evidence="8">Cytoplasm</location>
    </subcellularLocation>
</comment>
<feature type="active site" evidence="8">
    <location>
        <position position="42"/>
    </location>
</feature>
<dbReference type="PANTHER" id="PTHR11207">
    <property type="entry name" value="RIBONUCLEASE III"/>
    <property type="match status" value="1"/>
</dbReference>
<dbReference type="EC" id="3.1.26.3" evidence="8"/>
<evidence type="ECO:0000256" key="4">
    <source>
        <dbReference type="ARBA" id="ARBA00022722"/>
    </source>
</evidence>
<evidence type="ECO:0000259" key="10">
    <source>
        <dbReference type="PROSITE" id="PS50142"/>
    </source>
</evidence>
<comment type="catalytic activity">
    <reaction evidence="1 8">
        <text>Endonucleolytic cleavage to 5'-phosphomonoester.</text>
        <dbReference type="EC" id="3.1.26.3"/>
    </reaction>
</comment>
<keyword evidence="8" id="KW-0819">tRNA processing</keyword>
<evidence type="ECO:0000256" key="3">
    <source>
        <dbReference type="ARBA" id="ARBA00022664"/>
    </source>
</evidence>
<dbReference type="InterPro" id="IPR036389">
    <property type="entry name" value="RNase_III_sf"/>
</dbReference>
<evidence type="ECO:0000313" key="11">
    <source>
        <dbReference type="EMBL" id="MDT0498433.1"/>
    </source>
</evidence>
<dbReference type="InterPro" id="IPR014720">
    <property type="entry name" value="dsRBD_dom"/>
</dbReference>
<keyword evidence="7 8" id="KW-0694">RNA-binding</keyword>
<dbReference type="PROSITE" id="PS00517">
    <property type="entry name" value="RNASE_3_1"/>
    <property type="match status" value="1"/>
</dbReference>
<dbReference type="SUPFAM" id="SSF69065">
    <property type="entry name" value="RNase III domain-like"/>
    <property type="match status" value="1"/>
</dbReference>
<dbReference type="Proteomes" id="UP001254608">
    <property type="component" value="Unassembled WGS sequence"/>
</dbReference>
<keyword evidence="8" id="KW-0479">Metal-binding</keyword>
<keyword evidence="8" id="KW-0460">Magnesium</keyword>
<name>A0ABU2WLK1_9GAMM</name>
<feature type="binding site" evidence="8">
    <location>
        <position position="114"/>
    </location>
    <ligand>
        <name>Mg(2+)</name>
        <dbReference type="ChEBI" id="CHEBI:18420"/>
    </ligand>
</feature>
<feature type="domain" description="DRBM" evidence="9">
    <location>
        <begin position="152"/>
        <end position="222"/>
    </location>
</feature>
<dbReference type="CDD" id="cd00593">
    <property type="entry name" value="RIBOc"/>
    <property type="match status" value="1"/>
</dbReference>
<dbReference type="GO" id="GO:0004525">
    <property type="term" value="F:ribonuclease III activity"/>
    <property type="evidence" value="ECO:0007669"/>
    <property type="project" value="UniProtKB-EC"/>
</dbReference>
<comment type="function">
    <text evidence="8">Digests double-stranded RNA. Involved in the processing of primary rRNA transcript to yield the immediate precursors to the large and small rRNAs (23S and 16S). Processes some mRNAs, and tRNAs when they are encoded in the rRNA operon. Processes pre-crRNA and tracrRNA of type II CRISPR loci if present in the organism.</text>
</comment>
<protein>
    <recommendedName>
        <fullName evidence="8">Ribonuclease 3</fullName>
        <ecNumber evidence="8">3.1.26.3</ecNumber>
    </recommendedName>
    <alternativeName>
        <fullName evidence="8">Ribonuclease III</fullName>
        <shortName evidence="8">RNase III</shortName>
    </alternativeName>
</protein>
<dbReference type="PANTHER" id="PTHR11207:SF0">
    <property type="entry name" value="RIBONUCLEASE 3"/>
    <property type="match status" value="1"/>
</dbReference>
<sequence length="222" mass="24805">MSHRRLTQMLGYEFRDPEILERALTHRSASSGHNERMEFLGDGLLNGIVGELLFHRCPKATEGDLSRLRASLVREESLAVIGSALKLGDEMNLGSGELKSGGFRRASILADAVEALIAAVYLDGGFEQTRAMLARVFEDRLNNLPDPASLKDAKTRLQELLQAQARPRPEYGVERVEGPPHKQRFHVHCRLPDSDEIEQAEGSSRRIAEQRAAQLMIDRLEP</sequence>
<dbReference type="NCBIfam" id="TIGR02191">
    <property type="entry name" value="RNaseIII"/>
    <property type="match status" value="1"/>
</dbReference>
<dbReference type="InterPro" id="IPR000999">
    <property type="entry name" value="RNase_III_dom"/>
</dbReference>
<feature type="binding site" evidence="8">
    <location>
        <position position="111"/>
    </location>
    <ligand>
        <name>Mg(2+)</name>
        <dbReference type="ChEBI" id="CHEBI:18420"/>
    </ligand>
</feature>
<keyword evidence="8" id="KW-0963">Cytoplasm</keyword>
<comment type="subunit">
    <text evidence="8">Homodimer.</text>
</comment>
<dbReference type="PROSITE" id="PS50137">
    <property type="entry name" value="DS_RBD"/>
    <property type="match status" value="1"/>
</dbReference>
<evidence type="ECO:0000256" key="6">
    <source>
        <dbReference type="ARBA" id="ARBA00022801"/>
    </source>
</evidence>
<comment type="caution">
    <text evidence="11">The sequence shown here is derived from an EMBL/GenBank/DDBJ whole genome shotgun (WGS) entry which is preliminary data.</text>
</comment>
<feature type="binding site" evidence="8">
    <location>
        <position position="38"/>
    </location>
    <ligand>
        <name>Mg(2+)</name>
        <dbReference type="ChEBI" id="CHEBI:18420"/>
    </ligand>
</feature>
<accession>A0ABU2WLK1</accession>
<comment type="cofactor">
    <cofactor evidence="8">
        <name>Mg(2+)</name>
        <dbReference type="ChEBI" id="CHEBI:18420"/>
    </cofactor>
</comment>
<proteinExistence type="inferred from homology"/>
<evidence type="ECO:0000256" key="2">
    <source>
        <dbReference type="ARBA" id="ARBA00010183"/>
    </source>
</evidence>
<dbReference type="RefSeq" id="WP_311365842.1">
    <property type="nucleotide sequence ID" value="NZ_JAVRIC010000021.1"/>
</dbReference>
<feature type="domain" description="RNase III" evidence="10">
    <location>
        <begin position="3"/>
        <end position="125"/>
    </location>
</feature>
<dbReference type="EMBL" id="JAVRIC010000021">
    <property type="protein sequence ID" value="MDT0498433.1"/>
    <property type="molecule type" value="Genomic_DNA"/>
</dbReference>
<keyword evidence="6 8" id="KW-0378">Hydrolase</keyword>
<evidence type="ECO:0000256" key="5">
    <source>
        <dbReference type="ARBA" id="ARBA00022759"/>
    </source>
</evidence>
<dbReference type="CDD" id="cd10845">
    <property type="entry name" value="DSRM_RNAse_III_family"/>
    <property type="match status" value="1"/>
</dbReference>
<keyword evidence="12" id="KW-1185">Reference proteome</keyword>
<dbReference type="SUPFAM" id="SSF54768">
    <property type="entry name" value="dsRNA-binding domain-like"/>
    <property type="match status" value="1"/>
</dbReference>
<dbReference type="Gene3D" id="1.10.1520.10">
    <property type="entry name" value="Ribonuclease III domain"/>
    <property type="match status" value="1"/>
</dbReference>
<evidence type="ECO:0000256" key="8">
    <source>
        <dbReference type="HAMAP-Rule" id="MF_00104"/>
    </source>
</evidence>
<dbReference type="HAMAP" id="MF_00104">
    <property type="entry name" value="RNase_III"/>
    <property type="match status" value="1"/>
</dbReference>
<evidence type="ECO:0000256" key="1">
    <source>
        <dbReference type="ARBA" id="ARBA00000109"/>
    </source>
</evidence>
<keyword evidence="4 8" id="KW-0540">Nuclease</keyword>
<dbReference type="Pfam" id="PF14622">
    <property type="entry name" value="Ribonucleas_3_3"/>
    <property type="match status" value="1"/>
</dbReference>